<dbReference type="PANTHER" id="PTHR33514:SF13">
    <property type="entry name" value="PROTEIN ABCI12, CHLOROPLASTIC"/>
    <property type="match status" value="1"/>
</dbReference>
<sequence>MAEDYQIYGKPLDSLITESEGQGHLLEYQPGNTIIHRLNPITKLVLSLGLIVIAFLMPDFKGPLVLVLLLSLVAIVTGVFRSIAKILAFAGLPLALSLLLIQGLLYPGNETAFFVIGSVPLVDQLTFYEEGLLFALLFLFRIATLMLSLLLVIVTTHPKRMTTALMDRGMSNKFAYVFLASLQLIPEVQNRARSILEAQQARGLDTKANIRKRLKSVLALFTPLMISMLIATETRALALESRGFTRDGERSALIEVPDTRTDSLLRATMVLAVIAVAVWRFLV</sequence>
<feature type="transmembrane region" description="Helical" evidence="5">
    <location>
        <begin position="87"/>
        <end position="106"/>
    </location>
</feature>
<protein>
    <submittedName>
        <fullName evidence="6">Energy-coupling factor transporter transmembrane protein EcfT</fullName>
    </submittedName>
</protein>
<dbReference type="CDD" id="cd16914">
    <property type="entry name" value="EcfT"/>
    <property type="match status" value="1"/>
</dbReference>
<dbReference type="GO" id="GO:0005886">
    <property type="term" value="C:plasma membrane"/>
    <property type="evidence" value="ECO:0007669"/>
    <property type="project" value="UniProtKB-ARBA"/>
</dbReference>
<name>A0A7D5GU55_9EURY</name>
<dbReference type="GeneID" id="56034355"/>
<feature type="transmembrane region" description="Helical" evidence="5">
    <location>
        <begin position="63"/>
        <end position="80"/>
    </location>
</feature>
<evidence type="ECO:0000256" key="5">
    <source>
        <dbReference type="SAM" id="Phobius"/>
    </source>
</evidence>
<evidence type="ECO:0000256" key="1">
    <source>
        <dbReference type="ARBA" id="ARBA00004141"/>
    </source>
</evidence>
<keyword evidence="4 5" id="KW-0472">Membrane</keyword>
<dbReference type="RefSeq" id="WP_179261745.1">
    <property type="nucleotide sequence ID" value="NZ_CP058601.1"/>
</dbReference>
<reference evidence="6 7" key="1">
    <citation type="submission" date="2020-07" db="EMBL/GenBank/DDBJ databases">
        <authorList>
            <person name="Cui H."/>
        </authorList>
    </citation>
    <scope>NUCLEOTIDE SEQUENCE [LARGE SCALE GENOMIC DNA]</scope>
    <source>
        <strain evidence="6 7">YPL8</strain>
    </source>
</reference>
<keyword evidence="2 5" id="KW-0812">Transmembrane</keyword>
<evidence type="ECO:0000256" key="3">
    <source>
        <dbReference type="ARBA" id="ARBA00022989"/>
    </source>
</evidence>
<organism evidence="6 7">
    <name type="scientific">Natrinema halophilum</name>
    <dbReference type="NCBI Taxonomy" id="1699371"/>
    <lineage>
        <taxon>Archaea</taxon>
        <taxon>Methanobacteriati</taxon>
        <taxon>Methanobacteriota</taxon>
        <taxon>Stenosarchaea group</taxon>
        <taxon>Halobacteria</taxon>
        <taxon>Halobacteriales</taxon>
        <taxon>Natrialbaceae</taxon>
        <taxon>Natrinema</taxon>
    </lineage>
</organism>
<feature type="transmembrane region" description="Helical" evidence="5">
    <location>
        <begin position="263"/>
        <end position="282"/>
    </location>
</feature>
<dbReference type="PANTHER" id="PTHR33514">
    <property type="entry name" value="PROTEIN ABCI12, CHLOROPLASTIC"/>
    <property type="match status" value="1"/>
</dbReference>
<dbReference type="EMBL" id="CP058601">
    <property type="protein sequence ID" value="QLG49826.1"/>
    <property type="molecule type" value="Genomic_DNA"/>
</dbReference>
<dbReference type="Proteomes" id="UP000509241">
    <property type="component" value="Chromosome"/>
</dbReference>
<evidence type="ECO:0000313" key="7">
    <source>
        <dbReference type="Proteomes" id="UP000509241"/>
    </source>
</evidence>
<dbReference type="AlphaFoldDB" id="A0A7D5GU55"/>
<evidence type="ECO:0000313" key="6">
    <source>
        <dbReference type="EMBL" id="QLG49826.1"/>
    </source>
</evidence>
<comment type="subcellular location">
    <subcellularLocation>
        <location evidence="1">Membrane</location>
        <topology evidence="1">Multi-pass membrane protein</topology>
    </subcellularLocation>
</comment>
<feature type="transmembrane region" description="Helical" evidence="5">
    <location>
        <begin position="41"/>
        <end position="57"/>
    </location>
</feature>
<dbReference type="KEGG" id="haly:HYG82_13650"/>
<gene>
    <name evidence="6" type="ORF">HYG82_13650</name>
</gene>
<dbReference type="Pfam" id="PF02361">
    <property type="entry name" value="CbiQ"/>
    <property type="match status" value="1"/>
</dbReference>
<accession>A0A7D5GU55</accession>
<keyword evidence="7" id="KW-1185">Reference proteome</keyword>
<proteinExistence type="predicted"/>
<evidence type="ECO:0000256" key="4">
    <source>
        <dbReference type="ARBA" id="ARBA00023136"/>
    </source>
</evidence>
<feature type="transmembrane region" description="Helical" evidence="5">
    <location>
        <begin position="217"/>
        <end position="238"/>
    </location>
</feature>
<keyword evidence="3 5" id="KW-1133">Transmembrane helix</keyword>
<feature type="transmembrane region" description="Helical" evidence="5">
    <location>
        <begin position="132"/>
        <end position="154"/>
    </location>
</feature>
<dbReference type="InterPro" id="IPR003339">
    <property type="entry name" value="ABC/ECF_trnsptr_transmembrane"/>
</dbReference>
<evidence type="ECO:0000256" key="2">
    <source>
        <dbReference type="ARBA" id="ARBA00022692"/>
    </source>
</evidence>
<dbReference type="OrthoDB" id="31170at2157"/>